<feature type="transmembrane region" description="Helical" evidence="1">
    <location>
        <begin position="32"/>
        <end position="50"/>
    </location>
</feature>
<organism evidence="2 3">
    <name type="scientific">Nocardioides szechwanensis</name>
    <dbReference type="NCBI Taxonomy" id="1005944"/>
    <lineage>
        <taxon>Bacteria</taxon>
        <taxon>Bacillati</taxon>
        <taxon>Actinomycetota</taxon>
        <taxon>Actinomycetes</taxon>
        <taxon>Propionibacteriales</taxon>
        <taxon>Nocardioidaceae</taxon>
        <taxon>Nocardioides</taxon>
    </lineage>
</organism>
<gene>
    <name evidence="2" type="ORF">SAMN05192576_4021</name>
</gene>
<dbReference type="STRING" id="1005944.SAMN05192576_4021"/>
<evidence type="ECO:0000256" key="1">
    <source>
        <dbReference type="SAM" id="Phobius"/>
    </source>
</evidence>
<proteinExistence type="predicted"/>
<reference evidence="3" key="1">
    <citation type="submission" date="2016-10" db="EMBL/GenBank/DDBJ databases">
        <authorList>
            <person name="Varghese N."/>
            <person name="Submissions S."/>
        </authorList>
    </citation>
    <scope>NUCLEOTIDE SEQUENCE [LARGE SCALE GENOMIC DNA]</scope>
    <source>
        <strain evidence="3">CGMCC 1.11147</strain>
    </source>
</reference>
<keyword evidence="1" id="KW-1133">Transmembrane helix</keyword>
<dbReference type="OrthoDB" id="3790564at2"/>
<keyword evidence="3" id="KW-1185">Reference proteome</keyword>
<evidence type="ECO:0000313" key="3">
    <source>
        <dbReference type="Proteomes" id="UP000199004"/>
    </source>
</evidence>
<sequence length="156" mass="17601">MRQWRWRVAFLVALLVSGWVLTQVILDIELDAPRLSLMAVLLVTAWWLLFDQLAPTAPRWAVGPARPAVPRGQDLRTQRYLSVIENHLVAGHPDRSLATRLLLVADGTLRARHGESVHTPEGEAMLGADIVDLLHLPARRLTKSEIERCVQRIENL</sequence>
<accession>A0A1H0JHL2</accession>
<protein>
    <submittedName>
        <fullName evidence="2">Uncharacterized protein</fullName>
    </submittedName>
</protein>
<dbReference type="Proteomes" id="UP000199004">
    <property type="component" value="Unassembled WGS sequence"/>
</dbReference>
<keyword evidence="1" id="KW-0812">Transmembrane</keyword>
<dbReference type="RefSeq" id="WP_143016258.1">
    <property type="nucleotide sequence ID" value="NZ_BKAE01000012.1"/>
</dbReference>
<dbReference type="AlphaFoldDB" id="A0A1H0JHL2"/>
<dbReference type="EMBL" id="FNIC01000008">
    <property type="protein sequence ID" value="SDO42963.1"/>
    <property type="molecule type" value="Genomic_DNA"/>
</dbReference>
<evidence type="ECO:0000313" key="2">
    <source>
        <dbReference type="EMBL" id="SDO42963.1"/>
    </source>
</evidence>
<keyword evidence="1" id="KW-0472">Membrane</keyword>
<name>A0A1H0JHL2_9ACTN</name>